<dbReference type="EMBL" id="QRDP01000004">
    <property type="protein sequence ID" value="RED17682.1"/>
    <property type="molecule type" value="Genomic_DNA"/>
</dbReference>
<gene>
    <name evidence="2" type="ORF">DFR46_2733</name>
</gene>
<evidence type="ECO:0000313" key="2">
    <source>
        <dbReference type="EMBL" id="RED17682.1"/>
    </source>
</evidence>
<keyword evidence="3" id="KW-1185">Reference proteome</keyword>
<evidence type="ECO:0000256" key="1">
    <source>
        <dbReference type="SAM" id="SignalP"/>
    </source>
</evidence>
<dbReference type="OrthoDB" id="7391233at2"/>
<sequence>MTRLLAATALVGALAVIPSAPAAAQNNVRMQIVYGDEECTTSNGEIIVVCVRRDESERYRIPPELRDTRDLAANESWLSRSQSVEYVGRGGTMSCSPVGPGGFTGCTQELLRSARAERGALLEF</sequence>
<dbReference type="RefSeq" id="WP_116236923.1">
    <property type="nucleotide sequence ID" value="NZ_QRDP01000004.1"/>
</dbReference>
<protein>
    <submittedName>
        <fullName evidence="2">Uncharacterized protein</fullName>
    </submittedName>
</protein>
<feature type="chain" id="PRO_5017669502" evidence="1">
    <location>
        <begin position="25"/>
        <end position="124"/>
    </location>
</feature>
<evidence type="ECO:0000313" key="3">
    <source>
        <dbReference type="Proteomes" id="UP000256310"/>
    </source>
</evidence>
<proteinExistence type="predicted"/>
<reference evidence="2 3" key="1">
    <citation type="submission" date="2018-07" db="EMBL/GenBank/DDBJ databases">
        <title>Genomic Encyclopedia of Type Strains, Phase IV (KMG-IV): sequencing the most valuable type-strain genomes for metagenomic binning, comparative biology and taxonomic classification.</title>
        <authorList>
            <person name="Goeker M."/>
        </authorList>
    </citation>
    <scope>NUCLEOTIDE SEQUENCE [LARGE SCALE GENOMIC DNA]</scope>
    <source>
        <strain evidence="2 3">DSM 26725</strain>
    </source>
</reference>
<accession>A0A3D9FJA1</accession>
<dbReference type="Proteomes" id="UP000256310">
    <property type="component" value="Unassembled WGS sequence"/>
</dbReference>
<comment type="caution">
    <text evidence="2">The sequence shown here is derived from an EMBL/GenBank/DDBJ whole genome shotgun (WGS) entry which is preliminary data.</text>
</comment>
<feature type="signal peptide" evidence="1">
    <location>
        <begin position="1"/>
        <end position="24"/>
    </location>
</feature>
<organism evidence="2 3">
    <name type="scientific">Parasphingopyxis lamellibrachiae</name>
    <dbReference type="NCBI Taxonomy" id="680125"/>
    <lineage>
        <taxon>Bacteria</taxon>
        <taxon>Pseudomonadati</taxon>
        <taxon>Pseudomonadota</taxon>
        <taxon>Alphaproteobacteria</taxon>
        <taxon>Sphingomonadales</taxon>
        <taxon>Sphingomonadaceae</taxon>
        <taxon>Parasphingopyxis</taxon>
    </lineage>
</organism>
<name>A0A3D9FJA1_9SPHN</name>
<keyword evidence="1" id="KW-0732">Signal</keyword>
<dbReference type="AlphaFoldDB" id="A0A3D9FJA1"/>